<evidence type="ECO:0000313" key="4">
    <source>
        <dbReference type="Proteomes" id="UP000663131"/>
    </source>
</evidence>
<dbReference type="Proteomes" id="UP000663131">
    <property type="component" value="Chromosome 9"/>
</dbReference>
<evidence type="ECO:0000256" key="2">
    <source>
        <dbReference type="SAM" id="MobiDB-lite"/>
    </source>
</evidence>
<dbReference type="OrthoDB" id="409543at2759"/>
<dbReference type="InterPro" id="IPR029044">
    <property type="entry name" value="Nucleotide-diphossugar_trans"/>
</dbReference>
<dbReference type="AlphaFoldDB" id="A0A871RBL7"/>
<organism evidence="3 4">
    <name type="scientific">Dekkera bruxellensis</name>
    <name type="common">Brettanomyces custersii</name>
    <dbReference type="NCBI Taxonomy" id="5007"/>
    <lineage>
        <taxon>Eukaryota</taxon>
        <taxon>Fungi</taxon>
        <taxon>Dikarya</taxon>
        <taxon>Ascomycota</taxon>
        <taxon>Saccharomycotina</taxon>
        <taxon>Pichiomycetes</taxon>
        <taxon>Pichiales</taxon>
        <taxon>Pichiaceae</taxon>
        <taxon>Brettanomyces</taxon>
    </lineage>
</organism>
<dbReference type="GeneID" id="64574722"/>
<comment type="similarity">
    <text evidence="1">Belongs to the glycosyltransferase 32 family.</text>
</comment>
<dbReference type="Pfam" id="PF04855">
    <property type="entry name" value="SNF5"/>
    <property type="match status" value="1"/>
</dbReference>
<dbReference type="GO" id="GO:0000228">
    <property type="term" value="C:nuclear chromosome"/>
    <property type="evidence" value="ECO:0007669"/>
    <property type="project" value="InterPro"/>
</dbReference>
<dbReference type="GO" id="GO:0006487">
    <property type="term" value="P:protein N-linked glycosylation"/>
    <property type="evidence" value="ECO:0007669"/>
    <property type="project" value="TreeGrafter"/>
</dbReference>
<feature type="compositionally biased region" description="Basic and acidic residues" evidence="2">
    <location>
        <begin position="356"/>
        <end position="366"/>
    </location>
</feature>
<dbReference type="PANTHER" id="PTHR31834:SF1">
    <property type="entry name" value="INITIATION-SPECIFIC ALPHA-1,6-MANNOSYLTRANSFERASE"/>
    <property type="match status" value="1"/>
</dbReference>
<dbReference type="Gene3D" id="3.90.550.20">
    <property type="match status" value="1"/>
</dbReference>
<accession>A0A871RBL7</accession>
<gene>
    <name evidence="3" type="ORF">BRETT_002798</name>
</gene>
<dbReference type="InterPro" id="IPR007577">
    <property type="entry name" value="GlycoTrfase_DXD_sugar-bd_CS"/>
</dbReference>
<dbReference type="Pfam" id="PF04488">
    <property type="entry name" value="Gly_transf_sug"/>
    <property type="match status" value="1"/>
</dbReference>
<sequence>MSSGDITAPPVTDRPLLPQGLSTSLSVRLKNTANALFPTSSTARGSKRSTTRINYAEDFDYDFEDDEDDEDYDGDRGNMYGKYYNSQEVNLSKYQGKQAPTEDPKAVFTEFQMLSNMAMPEENVALRIKMDVNGAPMRDLLIWNLNETLVTPEMFASTMCVELDMPKSAENQLVSQIEEQLKSCREILGTPIPILQQQKEFHVILDLSINLGEQFYSDRIEWDMLNKTVTPEMFAESVVKDICLPREFINAIAFSIYDELLKVRKDLIENPQQIPQYTESLPLYNYTYQPPTVEGFAMAELQGLRHDRRKYGEEFCPKLENLTEWEIERRETEKDRNMRRRKRETLRKVVSGTALNRDHGPKRRYDELEEKDPVNSSYQAALPGAVPGDSTLPRRACRASPEWHVCLIHLAVQGSSGTLSFLSEFEFGGNGDDFKTLSLRLRTKNKIDDKRASLREKLAFYFPYEPEKPVPRTVWQTWKCGAKDKRFPKKFREPHRSWKEGNPKSDVIIVADDQVKQFIDKSFGKIPEVATAFDILPSNILKADFFRYLVIFARGGTYTDLDTYCLQSIDKWAPFDAKYRTGASGEVSRVKKRGVRVSKRQEERGVVSKHQEKQDVATGPLDTPVGMTIGIEADPDRPDWADWYARRIQFCQWTFQAKKGHPLLREVIIRVVEETFRKKRMNRLKYVEGRDNGDNVMQWTGPGIFTDTVFDYLNNVVSRGKAGDGFGVGSQYWVKHKKYDIKKRETDVDTELPDSSNRQVNREKFENMQEPVLVDDVMVLPITSFSPGVNQMGAKDTSDPMAYVQHLFGGTWKPQSERMQ</sequence>
<dbReference type="SUPFAM" id="SSF53448">
    <property type="entry name" value="Nucleotide-diphospho-sugar transferases"/>
    <property type="match status" value="1"/>
</dbReference>
<dbReference type="GO" id="GO:0006338">
    <property type="term" value="P:chromatin remodeling"/>
    <property type="evidence" value="ECO:0007669"/>
    <property type="project" value="InterPro"/>
</dbReference>
<dbReference type="KEGG" id="bbrx:BRETT_002798"/>
<dbReference type="GO" id="GO:0000136">
    <property type="term" value="C:mannan polymerase complex"/>
    <property type="evidence" value="ECO:0007669"/>
    <property type="project" value="TreeGrafter"/>
</dbReference>
<name>A0A871RBL7_DEKBR</name>
<dbReference type="RefSeq" id="XP_041139109.1">
    <property type="nucleotide sequence ID" value="XM_041281318.1"/>
</dbReference>
<feature type="region of interest" description="Disordered" evidence="2">
    <location>
        <begin position="349"/>
        <end position="385"/>
    </location>
</feature>
<evidence type="ECO:0000313" key="3">
    <source>
        <dbReference type="EMBL" id="QOU22616.1"/>
    </source>
</evidence>
<reference evidence="3" key="2">
    <citation type="journal article" name="BMC Genomics">
        <title>New genome assemblies reveal patterns of domestication and adaptation across Brettanomyces (Dekkera) species.</title>
        <authorList>
            <person name="Roach M.J."/>
            <person name="Borneman A.R."/>
        </authorList>
    </citation>
    <scope>NUCLEOTIDE SEQUENCE</scope>
    <source>
        <strain evidence="3">UCD 2041</strain>
    </source>
</reference>
<dbReference type="InterPro" id="IPR006939">
    <property type="entry name" value="SNF5"/>
</dbReference>
<protein>
    <submittedName>
        <fullName evidence="3">Uncharacterized protein</fullName>
    </submittedName>
</protein>
<dbReference type="GO" id="GO:0000009">
    <property type="term" value="F:alpha-1,6-mannosyltransferase activity"/>
    <property type="evidence" value="ECO:0007669"/>
    <property type="project" value="InterPro"/>
</dbReference>
<dbReference type="InterPro" id="IPR039367">
    <property type="entry name" value="Och1-like"/>
</dbReference>
<reference evidence="3" key="1">
    <citation type="submission" date="2020-10" db="EMBL/GenBank/DDBJ databases">
        <authorList>
            <person name="Palmer J.M."/>
        </authorList>
    </citation>
    <scope>NUCLEOTIDE SEQUENCE</scope>
    <source>
        <strain evidence="3">UCD 2041</strain>
    </source>
</reference>
<dbReference type="EMBL" id="CP063137">
    <property type="protein sequence ID" value="QOU22616.1"/>
    <property type="molecule type" value="Genomic_DNA"/>
</dbReference>
<evidence type="ECO:0000256" key="1">
    <source>
        <dbReference type="ARBA" id="ARBA00009003"/>
    </source>
</evidence>
<proteinExistence type="inferred from homology"/>
<dbReference type="PANTHER" id="PTHR31834">
    <property type="entry name" value="INITIATION-SPECIFIC ALPHA-1,6-MANNOSYLTRANSFERASE"/>
    <property type="match status" value="1"/>
</dbReference>